<keyword evidence="6" id="KW-0539">Nucleus</keyword>
<keyword evidence="9" id="KW-1185">Reference proteome</keyword>
<name>A0AAV1DVZ4_OLDCO</name>
<dbReference type="Pfam" id="PF02042">
    <property type="entry name" value="RWP-RK"/>
    <property type="match status" value="1"/>
</dbReference>
<evidence type="ECO:0000256" key="4">
    <source>
        <dbReference type="ARBA" id="ARBA00023125"/>
    </source>
</evidence>
<evidence type="ECO:0000256" key="3">
    <source>
        <dbReference type="ARBA" id="ARBA00023054"/>
    </source>
</evidence>
<evidence type="ECO:0000313" key="8">
    <source>
        <dbReference type="EMBL" id="CAI9112073.1"/>
    </source>
</evidence>
<evidence type="ECO:0000256" key="6">
    <source>
        <dbReference type="ARBA" id="ARBA00023242"/>
    </source>
</evidence>
<dbReference type="PANTHER" id="PTHR46373:SF20">
    <property type="entry name" value="PROTEIN RKD1"/>
    <property type="match status" value="1"/>
</dbReference>
<dbReference type="InterPro" id="IPR003035">
    <property type="entry name" value="RWP-RK_dom"/>
</dbReference>
<evidence type="ECO:0000259" key="7">
    <source>
        <dbReference type="PROSITE" id="PS51519"/>
    </source>
</evidence>
<dbReference type="InterPro" id="IPR044607">
    <property type="entry name" value="RKD-like"/>
</dbReference>
<dbReference type="Proteomes" id="UP001161247">
    <property type="component" value="Chromosome 7"/>
</dbReference>
<proteinExistence type="predicted"/>
<accession>A0AAV1DVZ4</accession>
<dbReference type="PANTHER" id="PTHR46373">
    <property type="entry name" value="PROTEIN RKD4"/>
    <property type="match status" value="1"/>
</dbReference>
<keyword evidence="3" id="KW-0175">Coiled coil</keyword>
<gene>
    <name evidence="8" type="ORF">OLC1_LOCUS19331</name>
</gene>
<keyword evidence="2" id="KW-0805">Transcription regulation</keyword>
<sequence>MGNQSIEASWSNHEVMNKEDDSALFESFSFPTQLTSPDFSGGYLGHGSPLDPQLFDFPFHHQEPAFDALPPLEMSLNYDPIYSPLAIDSSSCMFQGNLCHGYGDDVRLLTKPIDEVGHNQNKPPSLGYYNIYEGVTAQGKTMVNIEENIENWTKEEEKAGSCSLKKLSRKNISKHFYMPITQAAKELNVGLTLLKKRCRELGIRRWPHRKLMSLETLIKNVQELGKQEGHAAEKKLGEAIKLLEREKKLLEEVPDMQLEDKTKRLRQACFKANYKKRKLMGTQIAESQPNNSYNNRKDFIEYEEVQEGEFKALLPVDCFSSTNTIFLD</sequence>
<dbReference type="AlphaFoldDB" id="A0AAV1DVZ4"/>
<keyword evidence="5" id="KW-0804">Transcription</keyword>
<comment type="function">
    <text evidence="1">Putative transcription factor.</text>
</comment>
<organism evidence="8 9">
    <name type="scientific">Oldenlandia corymbosa var. corymbosa</name>
    <dbReference type="NCBI Taxonomy" id="529605"/>
    <lineage>
        <taxon>Eukaryota</taxon>
        <taxon>Viridiplantae</taxon>
        <taxon>Streptophyta</taxon>
        <taxon>Embryophyta</taxon>
        <taxon>Tracheophyta</taxon>
        <taxon>Spermatophyta</taxon>
        <taxon>Magnoliopsida</taxon>
        <taxon>eudicotyledons</taxon>
        <taxon>Gunneridae</taxon>
        <taxon>Pentapetalae</taxon>
        <taxon>asterids</taxon>
        <taxon>lamiids</taxon>
        <taxon>Gentianales</taxon>
        <taxon>Rubiaceae</taxon>
        <taxon>Rubioideae</taxon>
        <taxon>Spermacoceae</taxon>
        <taxon>Hedyotis-Oldenlandia complex</taxon>
        <taxon>Oldenlandia</taxon>
    </lineage>
</organism>
<keyword evidence="4" id="KW-0238">DNA-binding</keyword>
<evidence type="ECO:0000313" key="9">
    <source>
        <dbReference type="Proteomes" id="UP001161247"/>
    </source>
</evidence>
<evidence type="ECO:0000256" key="1">
    <source>
        <dbReference type="ARBA" id="ARBA00004049"/>
    </source>
</evidence>
<reference evidence="8" key="1">
    <citation type="submission" date="2023-03" db="EMBL/GenBank/DDBJ databases">
        <authorList>
            <person name="Julca I."/>
        </authorList>
    </citation>
    <scope>NUCLEOTIDE SEQUENCE</scope>
</reference>
<dbReference type="GO" id="GO:0003700">
    <property type="term" value="F:DNA-binding transcription factor activity"/>
    <property type="evidence" value="ECO:0007669"/>
    <property type="project" value="InterPro"/>
</dbReference>
<dbReference type="EMBL" id="OX459124">
    <property type="protein sequence ID" value="CAI9112073.1"/>
    <property type="molecule type" value="Genomic_DNA"/>
</dbReference>
<dbReference type="PROSITE" id="PS51519">
    <property type="entry name" value="RWP_RK"/>
    <property type="match status" value="1"/>
</dbReference>
<feature type="domain" description="RWP-RK" evidence="7">
    <location>
        <begin position="149"/>
        <end position="235"/>
    </location>
</feature>
<evidence type="ECO:0000256" key="2">
    <source>
        <dbReference type="ARBA" id="ARBA00023015"/>
    </source>
</evidence>
<evidence type="ECO:0000256" key="5">
    <source>
        <dbReference type="ARBA" id="ARBA00023163"/>
    </source>
</evidence>
<protein>
    <submittedName>
        <fullName evidence="8">OLC1v1012448C1</fullName>
    </submittedName>
</protein>
<dbReference type="GO" id="GO:0003677">
    <property type="term" value="F:DNA binding"/>
    <property type="evidence" value="ECO:0007669"/>
    <property type="project" value="UniProtKB-KW"/>
</dbReference>